<proteinExistence type="predicted"/>
<feature type="compositionally biased region" description="Polar residues" evidence="1">
    <location>
        <begin position="28"/>
        <end position="37"/>
    </location>
</feature>
<feature type="region of interest" description="Disordered" evidence="1">
    <location>
        <begin position="1"/>
        <end position="37"/>
    </location>
</feature>
<organism evidence="2">
    <name type="scientific">viral metagenome</name>
    <dbReference type="NCBI Taxonomy" id="1070528"/>
    <lineage>
        <taxon>unclassified sequences</taxon>
        <taxon>metagenomes</taxon>
        <taxon>organismal metagenomes</taxon>
    </lineage>
</organism>
<feature type="compositionally biased region" description="Polar residues" evidence="1">
    <location>
        <begin position="1"/>
        <end position="13"/>
    </location>
</feature>
<evidence type="ECO:0000256" key="1">
    <source>
        <dbReference type="SAM" id="MobiDB-lite"/>
    </source>
</evidence>
<gene>
    <name evidence="2" type="ORF">MM415B01116_0016</name>
</gene>
<accession>A0A6M3ISB5</accession>
<evidence type="ECO:0000313" key="2">
    <source>
        <dbReference type="EMBL" id="QJA60446.1"/>
    </source>
</evidence>
<name>A0A6M3ISB5_9ZZZZ</name>
<reference evidence="2" key="1">
    <citation type="submission" date="2020-03" db="EMBL/GenBank/DDBJ databases">
        <title>The deep terrestrial virosphere.</title>
        <authorList>
            <person name="Holmfeldt K."/>
            <person name="Nilsson E."/>
            <person name="Simone D."/>
            <person name="Lopez-Fernandez M."/>
            <person name="Wu X."/>
            <person name="de Brujin I."/>
            <person name="Lundin D."/>
            <person name="Andersson A."/>
            <person name="Bertilsson S."/>
            <person name="Dopson M."/>
        </authorList>
    </citation>
    <scope>NUCLEOTIDE SEQUENCE</scope>
    <source>
        <strain evidence="2">MM415B01116</strain>
    </source>
</reference>
<protein>
    <submittedName>
        <fullName evidence="2">Uncharacterized protein</fullName>
    </submittedName>
</protein>
<sequence length="174" mass="19058">MSSFEIESTLTQDKTIEPSLPEAAGSAVTWTSPTSYSDPESAWINEANAYDGSTDTYASMSDWIPASDWGDYLYLIHAAILTSAIKFKAGQTFGDTIIDIDLYYGSAWHDLYQDDTTHATLIEVNIEEPTAVSVTQARIRFYSDDATAKGHIFELAFGLGGYRVEIESTLGIGD</sequence>
<dbReference type="AlphaFoldDB" id="A0A6M3ISB5"/>
<dbReference type="EMBL" id="MT141409">
    <property type="protein sequence ID" value="QJA60446.1"/>
    <property type="molecule type" value="Genomic_DNA"/>
</dbReference>